<dbReference type="EMBL" id="HG917868">
    <property type="protein sequence ID" value="CDM69125.1"/>
    <property type="molecule type" value="Genomic_DNA"/>
</dbReference>
<dbReference type="Proteomes" id="UP000019426">
    <property type="component" value="Chromosome M2/40_rep1"/>
</dbReference>
<accession>W6SHF4</accession>
<dbReference type="SUPFAM" id="SSF158682">
    <property type="entry name" value="TerB-like"/>
    <property type="match status" value="1"/>
</dbReference>
<dbReference type="InterPro" id="IPR029024">
    <property type="entry name" value="TerB-like"/>
</dbReference>
<dbReference type="PATRIC" id="fig|1216932.3.peg.1966"/>
<organism evidence="1 2">
    <name type="scientific">Clostridium bornimense</name>
    <dbReference type="NCBI Taxonomy" id="1216932"/>
    <lineage>
        <taxon>Bacteria</taxon>
        <taxon>Bacillati</taxon>
        <taxon>Bacillota</taxon>
        <taxon>Clostridia</taxon>
        <taxon>Eubacteriales</taxon>
        <taxon>Clostridiaceae</taxon>
        <taxon>Clostridium</taxon>
    </lineage>
</organism>
<evidence type="ECO:0008006" key="3">
    <source>
        <dbReference type="Google" id="ProtNLM"/>
    </source>
</evidence>
<dbReference type="AlphaFoldDB" id="W6SHF4"/>
<evidence type="ECO:0000313" key="1">
    <source>
        <dbReference type="EMBL" id="CDM69125.1"/>
    </source>
</evidence>
<dbReference type="RefSeq" id="WP_044038861.1">
    <property type="nucleotide sequence ID" value="NZ_HG917868.1"/>
</dbReference>
<dbReference type="OrthoDB" id="2003510at2"/>
<evidence type="ECO:0000313" key="2">
    <source>
        <dbReference type="Proteomes" id="UP000019426"/>
    </source>
</evidence>
<protein>
    <recommendedName>
        <fullName evidence="3">Co-chaperone DjlA N-terminal domain-containing protein</fullName>
    </recommendedName>
</protein>
<keyword evidence="2" id="KW-1185">Reference proteome</keyword>
<dbReference type="HOGENOM" id="CLU_148532_0_0_9"/>
<reference evidence="1 2" key="1">
    <citation type="submission" date="2013-11" db="EMBL/GenBank/DDBJ databases">
        <title>Complete genome sequence of Clostridum sp. M2/40.</title>
        <authorList>
            <person name="Wibberg D."/>
            <person name="Puehler A."/>
            <person name="Schlueter A."/>
        </authorList>
    </citation>
    <scope>NUCLEOTIDE SEQUENCE [LARGE SCALE GENOMIC DNA]</scope>
    <source>
        <strain evidence="2">M2/40</strain>
    </source>
</reference>
<dbReference type="eggNOG" id="COG4103">
    <property type="taxonomic scope" value="Bacteria"/>
</dbReference>
<dbReference type="STRING" id="1216932.CM240_1967"/>
<gene>
    <name evidence="1" type="ORF">CM240_1967</name>
</gene>
<dbReference type="Gene3D" id="1.10.3680.10">
    <property type="entry name" value="TerB-like"/>
    <property type="match status" value="1"/>
</dbReference>
<sequence>MFLSKLSVKEQKSFLDLVEIINDENINAEEENLIAEYKEELGLDYTPSKKNYDEVISTYKNSSKENKVIVYFELMGLALCDGNYEADEKTFMENVKKSFEISYDIENRVFNWFAAVKKLYDETEIDWVSAIGRLEREAEDIISMLK</sequence>
<dbReference type="KEGG" id="clt:CM240_1967"/>
<proteinExistence type="predicted"/>
<name>W6SHF4_9CLOT</name>